<evidence type="ECO:0000256" key="1">
    <source>
        <dbReference type="ARBA" id="ARBA00004496"/>
    </source>
</evidence>
<protein>
    <recommendedName>
        <fullName evidence="13">tRNA (guanine(10)-N(2))-methyltransferase TRMT11</fullName>
        <ecNumber evidence="12">2.1.1.214</ecNumber>
    </recommendedName>
    <alternativeName>
        <fullName evidence="14">tRNA methyltransferase 11 homolog</fullName>
    </alternativeName>
</protein>
<evidence type="ECO:0000256" key="10">
    <source>
        <dbReference type="ARBA" id="ARBA00056270"/>
    </source>
</evidence>
<feature type="domain" description="tRNA (guanine(10)-N(2))-methyltransferase TRMT11 N-terminal" evidence="17">
    <location>
        <begin position="10"/>
        <end position="180"/>
    </location>
</feature>
<keyword evidence="7 15" id="KW-0819">tRNA processing</keyword>
<sequence>MKMESSDKVKYVLWFAQEHVNFRAADIESVASIFNIEVNYHTEISDVPYCIVELPSEKEAHLLASRCISLRSVLELWGHGKTNEELHNSIQQTPKDRMYPHFVSEKSFRLTVETFCKSLSMKEKVERIESFSYLPIEGNVNLKDPDVTFYLLEYFGQDSNNIPEQPYELFFGRWVADGQRSLIQKLSLKTRHFLGNTSMDAQLSLLMANQAKIVPGSLVYDPFVGSGSLLVSAAQFGGYVSGADIDFLMIHGKSRPVRPNQKVREKGESIKSNMQQYNLSSKYVGVLVADFARPLWRPDVRFDAILTDPPYGVREATFKVGSWRGPDIKPIAEKHLPHHIPAKVDYDLQELMRDLLDFAANHLCMGGRLVFWLPICREEYDEEKSLPKHKCLRLIYNCEQVLSCHSSRLLLCMEKVKEPVTKEKTPPAELTSTTRFRHRYFGGKEQKE</sequence>
<evidence type="ECO:0000256" key="6">
    <source>
        <dbReference type="ARBA" id="ARBA00022691"/>
    </source>
</evidence>
<dbReference type="GO" id="GO:0005737">
    <property type="term" value="C:cytoplasm"/>
    <property type="evidence" value="ECO:0007669"/>
    <property type="project" value="UniProtKB-SubCell"/>
</dbReference>
<evidence type="ECO:0000256" key="14">
    <source>
        <dbReference type="ARBA" id="ARBA00075308"/>
    </source>
</evidence>
<dbReference type="PANTHER" id="PTHR13370">
    <property type="entry name" value="RNA METHYLASE-RELATED"/>
    <property type="match status" value="1"/>
</dbReference>
<evidence type="ECO:0000259" key="17">
    <source>
        <dbReference type="Pfam" id="PF25904"/>
    </source>
</evidence>
<dbReference type="EMBL" id="CADEPI010000102">
    <property type="protein sequence ID" value="CAB3374711.1"/>
    <property type="molecule type" value="Genomic_DNA"/>
</dbReference>
<comment type="catalytic activity">
    <reaction evidence="9">
        <text>guanosine(10) in tRNA + S-adenosyl-L-methionine = N(2)-methylguanosine(10) in tRNA + S-adenosyl-L-homocysteine + H(+)</text>
        <dbReference type="Rhea" id="RHEA:43128"/>
        <dbReference type="Rhea" id="RHEA-COMP:10355"/>
        <dbReference type="Rhea" id="RHEA-COMP:10357"/>
        <dbReference type="ChEBI" id="CHEBI:15378"/>
        <dbReference type="ChEBI" id="CHEBI:57856"/>
        <dbReference type="ChEBI" id="CHEBI:59789"/>
        <dbReference type="ChEBI" id="CHEBI:74269"/>
        <dbReference type="ChEBI" id="CHEBI:74481"/>
        <dbReference type="EC" id="2.1.1.214"/>
    </reaction>
    <physiologicalReaction direction="left-to-right" evidence="9">
        <dbReference type="Rhea" id="RHEA:43129"/>
    </physiologicalReaction>
</comment>
<dbReference type="EC" id="2.1.1.214" evidence="12"/>
<evidence type="ECO:0000313" key="18">
    <source>
        <dbReference type="EMBL" id="CAB3374711.1"/>
    </source>
</evidence>
<dbReference type="Pfam" id="PF01170">
    <property type="entry name" value="UPF0020"/>
    <property type="match status" value="1"/>
</dbReference>
<gene>
    <name evidence="18" type="ORF">CLODIP_2_CD02398</name>
</gene>
<comment type="similarity">
    <text evidence="15">Belongs to the class I-like SAM-binding methyltransferase superfamily. TRM11 methyltransferase family.</text>
</comment>
<evidence type="ECO:0000256" key="8">
    <source>
        <dbReference type="ARBA" id="ARBA00022884"/>
    </source>
</evidence>
<keyword evidence="2" id="KW-0963">Cytoplasm</keyword>
<dbReference type="OrthoDB" id="296065at2759"/>
<keyword evidence="6 15" id="KW-0949">S-adenosyl-L-methionine</keyword>
<evidence type="ECO:0000256" key="13">
    <source>
        <dbReference type="ARBA" id="ARBA00067484"/>
    </source>
</evidence>
<comment type="subunit">
    <text evidence="11">Part of the heterodimeric TRMT11-TRM112 methyltransferase complex; this complex forms an active tRNA methyltransferase, where TRMT112 acts as an activator of the catalytic subunit TRMT11.</text>
</comment>
<dbReference type="Pfam" id="PF25904">
    <property type="entry name" value="Tmrp11_N"/>
    <property type="match status" value="1"/>
</dbReference>
<evidence type="ECO:0000259" key="16">
    <source>
        <dbReference type="Pfam" id="PF01170"/>
    </source>
</evidence>
<feature type="domain" description="Ribosomal RNA large subunit methyltransferase K/L-like methyltransferase" evidence="16">
    <location>
        <begin position="190"/>
        <end position="314"/>
    </location>
</feature>
<comment type="caution">
    <text evidence="18">The sequence shown here is derived from an EMBL/GenBank/DDBJ whole genome shotgun (WGS) entry which is preliminary data.</text>
</comment>
<evidence type="ECO:0000256" key="2">
    <source>
        <dbReference type="ARBA" id="ARBA00022490"/>
    </source>
</evidence>
<reference evidence="18 19" key="1">
    <citation type="submission" date="2020-04" db="EMBL/GenBank/DDBJ databases">
        <authorList>
            <person name="Alioto T."/>
            <person name="Alioto T."/>
            <person name="Gomez Garrido J."/>
        </authorList>
    </citation>
    <scope>NUCLEOTIDE SEQUENCE [LARGE SCALE GENOMIC DNA]</scope>
</reference>
<dbReference type="InterPro" id="IPR059073">
    <property type="entry name" value="TRMT11_N"/>
</dbReference>
<dbReference type="AlphaFoldDB" id="A0A8S1D3L0"/>
<comment type="function">
    <text evidence="10">Catalytic subunit of the TRMT11-TRM112 methyltransferase complex, that specifically mediates the S-adenosyl-L-methionine-dependent N(2)-methylation of guanosine nucleotide at position 10 (m2G10) in tRNAs. This is one of the major tRNA (guanine-N(2))-methyltransferases.</text>
</comment>
<comment type="subcellular location">
    <subcellularLocation>
        <location evidence="1">Cytoplasm</location>
    </subcellularLocation>
</comment>
<dbReference type="GO" id="GO:0160102">
    <property type="term" value="F:tRNA (guanine(10)-N2)-methyltransferase activity"/>
    <property type="evidence" value="ECO:0007669"/>
    <property type="project" value="UniProtKB-EC"/>
</dbReference>
<dbReference type="GO" id="GO:0043527">
    <property type="term" value="C:tRNA methyltransferase complex"/>
    <property type="evidence" value="ECO:0007669"/>
    <property type="project" value="UniProtKB-ARBA"/>
</dbReference>
<keyword evidence="4 15" id="KW-0489">Methyltransferase</keyword>
<dbReference type="PROSITE" id="PS51627">
    <property type="entry name" value="SAM_MT_TRM11"/>
    <property type="match status" value="1"/>
</dbReference>
<dbReference type="InterPro" id="IPR002052">
    <property type="entry name" value="DNA_methylase_N6_adenine_CS"/>
</dbReference>
<keyword evidence="5 15" id="KW-0808">Transferase</keyword>
<dbReference type="InterPro" id="IPR016691">
    <property type="entry name" value="TRMT11"/>
</dbReference>
<evidence type="ECO:0000256" key="7">
    <source>
        <dbReference type="ARBA" id="ARBA00022694"/>
    </source>
</evidence>
<evidence type="ECO:0000256" key="3">
    <source>
        <dbReference type="ARBA" id="ARBA00022555"/>
    </source>
</evidence>
<evidence type="ECO:0000256" key="15">
    <source>
        <dbReference type="PROSITE-ProRule" id="PRU00959"/>
    </source>
</evidence>
<evidence type="ECO:0000256" key="11">
    <source>
        <dbReference type="ARBA" id="ARBA00065434"/>
    </source>
</evidence>
<proteinExistence type="inferred from homology"/>
<dbReference type="CDD" id="cd02440">
    <property type="entry name" value="AdoMet_MTases"/>
    <property type="match status" value="1"/>
</dbReference>
<keyword evidence="3 15" id="KW-0820">tRNA-binding</keyword>
<dbReference type="PIRSF" id="PIRSF017259">
    <property type="entry name" value="tRNA_mtfrase_TRM11"/>
    <property type="match status" value="1"/>
</dbReference>
<evidence type="ECO:0000256" key="9">
    <source>
        <dbReference type="ARBA" id="ARBA00050985"/>
    </source>
</evidence>
<accession>A0A8S1D3L0</accession>
<evidence type="ECO:0000256" key="5">
    <source>
        <dbReference type="ARBA" id="ARBA00022679"/>
    </source>
</evidence>
<dbReference type="Gene3D" id="3.40.50.150">
    <property type="entry name" value="Vaccinia Virus protein VP39"/>
    <property type="match status" value="1"/>
</dbReference>
<dbReference type="GO" id="GO:0032259">
    <property type="term" value="P:methylation"/>
    <property type="evidence" value="ECO:0007669"/>
    <property type="project" value="UniProtKB-UniRule"/>
</dbReference>
<organism evidence="18 19">
    <name type="scientific">Cloeon dipterum</name>
    <dbReference type="NCBI Taxonomy" id="197152"/>
    <lineage>
        <taxon>Eukaryota</taxon>
        <taxon>Metazoa</taxon>
        <taxon>Ecdysozoa</taxon>
        <taxon>Arthropoda</taxon>
        <taxon>Hexapoda</taxon>
        <taxon>Insecta</taxon>
        <taxon>Pterygota</taxon>
        <taxon>Palaeoptera</taxon>
        <taxon>Ephemeroptera</taxon>
        <taxon>Pisciforma</taxon>
        <taxon>Baetidae</taxon>
        <taxon>Cloeon</taxon>
    </lineage>
</organism>
<dbReference type="PROSITE" id="PS00092">
    <property type="entry name" value="N6_MTASE"/>
    <property type="match status" value="1"/>
</dbReference>
<keyword evidence="19" id="KW-1185">Reference proteome</keyword>
<evidence type="ECO:0000256" key="4">
    <source>
        <dbReference type="ARBA" id="ARBA00022603"/>
    </source>
</evidence>
<keyword evidence="8 15" id="KW-0694">RNA-binding</keyword>
<dbReference type="InterPro" id="IPR000241">
    <property type="entry name" value="RlmKL-like_Mtase"/>
</dbReference>
<dbReference type="GO" id="GO:0000049">
    <property type="term" value="F:tRNA binding"/>
    <property type="evidence" value="ECO:0007669"/>
    <property type="project" value="UniProtKB-UniRule"/>
</dbReference>
<dbReference type="Proteomes" id="UP000494165">
    <property type="component" value="Unassembled WGS sequence"/>
</dbReference>
<dbReference type="PANTHER" id="PTHR13370:SF3">
    <property type="entry name" value="TRNA (GUANINE(10)-N2)-METHYLTRANSFERASE HOMOLOG"/>
    <property type="match status" value="1"/>
</dbReference>
<dbReference type="InterPro" id="IPR029063">
    <property type="entry name" value="SAM-dependent_MTases_sf"/>
</dbReference>
<name>A0A8S1D3L0_9INSE</name>
<dbReference type="GO" id="GO:0008033">
    <property type="term" value="P:tRNA processing"/>
    <property type="evidence" value="ECO:0007669"/>
    <property type="project" value="UniProtKB-UniRule"/>
</dbReference>
<dbReference type="SUPFAM" id="SSF53335">
    <property type="entry name" value="S-adenosyl-L-methionine-dependent methyltransferases"/>
    <property type="match status" value="1"/>
</dbReference>
<evidence type="ECO:0000256" key="12">
    <source>
        <dbReference type="ARBA" id="ARBA00066937"/>
    </source>
</evidence>
<evidence type="ECO:0000313" key="19">
    <source>
        <dbReference type="Proteomes" id="UP000494165"/>
    </source>
</evidence>